<dbReference type="PRINTS" id="PR00783">
    <property type="entry name" value="MINTRINSICP"/>
</dbReference>
<comment type="caution">
    <text evidence="10">The sequence shown here is derived from an EMBL/GenBank/DDBJ whole genome shotgun (WGS) entry which is preliminary data.</text>
</comment>
<dbReference type="STRING" id="1661398.A0A482VPV2"/>
<gene>
    <name evidence="10" type="ORF">BDFB_012506</name>
</gene>
<evidence type="ECO:0000256" key="9">
    <source>
        <dbReference type="SAM" id="SignalP"/>
    </source>
</evidence>
<keyword evidence="6 8" id="KW-0472">Membrane</keyword>
<feature type="transmembrane region" description="Helical" evidence="8">
    <location>
        <begin position="76"/>
        <end position="98"/>
    </location>
</feature>
<keyword evidence="3 7" id="KW-0813">Transport</keyword>
<evidence type="ECO:0000256" key="3">
    <source>
        <dbReference type="ARBA" id="ARBA00022448"/>
    </source>
</evidence>
<dbReference type="Gene3D" id="1.20.1080.10">
    <property type="entry name" value="Glycerol uptake facilitator protein"/>
    <property type="match status" value="1"/>
</dbReference>
<dbReference type="PANTHER" id="PTHR19139:SF270">
    <property type="entry name" value="ENTOMOGLYCEROPORIN 1-RELATED"/>
    <property type="match status" value="1"/>
</dbReference>
<dbReference type="FunFam" id="1.20.1080.10:FF:000020">
    <property type="entry name" value="Entomoglyceroporin 4, isoform A"/>
    <property type="match status" value="1"/>
</dbReference>
<dbReference type="OrthoDB" id="3222at2759"/>
<accession>A0A482VPV2</accession>
<dbReference type="AlphaFoldDB" id="A0A482VPV2"/>
<feature type="transmembrane region" description="Helical" evidence="8">
    <location>
        <begin position="118"/>
        <end position="140"/>
    </location>
</feature>
<comment type="similarity">
    <text evidence="2 7">Belongs to the MIP/aquaporin (TC 1.A.8) family.</text>
</comment>
<evidence type="ECO:0000313" key="10">
    <source>
        <dbReference type="EMBL" id="RZC34885.1"/>
    </source>
</evidence>
<dbReference type="PANTHER" id="PTHR19139">
    <property type="entry name" value="AQUAPORIN TRANSPORTER"/>
    <property type="match status" value="1"/>
</dbReference>
<dbReference type="InterPro" id="IPR022357">
    <property type="entry name" value="MIP_CS"/>
</dbReference>
<organism evidence="10 11">
    <name type="scientific">Asbolus verrucosus</name>
    <name type="common">Desert ironclad beetle</name>
    <dbReference type="NCBI Taxonomy" id="1661398"/>
    <lineage>
        <taxon>Eukaryota</taxon>
        <taxon>Metazoa</taxon>
        <taxon>Ecdysozoa</taxon>
        <taxon>Arthropoda</taxon>
        <taxon>Hexapoda</taxon>
        <taxon>Insecta</taxon>
        <taxon>Pterygota</taxon>
        <taxon>Neoptera</taxon>
        <taxon>Endopterygota</taxon>
        <taxon>Coleoptera</taxon>
        <taxon>Polyphaga</taxon>
        <taxon>Cucujiformia</taxon>
        <taxon>Tenebrionidae</taxon>
        <taxon>Pimeliinae</taxon>
        <taxon>Asbolus</taxon>
    </lineage>
</organism>
<dbReference type="InterPro" id="IPR023271">
    <property type="entry name" value="Aquaporin-like"/>
</dbReference>
<evidence type="ECO:0000256" key="2">
    <source>
        <dbReference type="ARBA" id="ARBA00006175"/>
    </source>
</evidence>
<dbReference type="InterPro" id="IPR034294">
    <property type="entry name" value="Aquaporin_transptr"/>
</dbReference>
<dbReference type="EMBL" id="QDEB01075984">
    <property type="protein sequence ID" value="RZC34885.1"/>
    <property type="molecule type" value="Genomic_DNA"/>
</dbReference>
<dbReference type="GO" id="GO:0015267">
    <property type="term" value="F:channel activity"/>
    <property type="evidence" value="ECO:0007669"/>
    <property type="project" value="InterPro"/>
</dbReference>
<dbReference type="GO" id="GO:0005886">
    <property type="term" value="C:plasma membrane"/>
    <property type="evidence" value="ECO:0007669"/>
    <property type="project" value="TreeGrafter"/>
</dbReference>
<feature type="transmembrane region" description="Helical" evidence="8">
    <location>
        <begin position="193"/>
        <end position="214"/>
    </location>
</feature>
<feature type="signal peptide" evidence="9">
    <location>
        <begin position="1"/>
        <end position="19"/>
    </location>
</feature>
<reference evidence="10 11" key="1">
    <citation type="submission" date="2017-03" db="EMBL/GenBank/DDBJ databases">
        <title>Genome of the blue death feigning beetle - Asbolus verrucosus.</title>
        <authorList>
            <person name="Rider S.D."/>
        </authorList>
    </citation>
    <scope>NUCLEOTIDE SEQUENCE [LARGE SCALE GENOMIC DNA]</scope>
    <source>
        <strain evidence="10">Butters</strain>
        <tissue evidence="10">Head and leg muscle</tissue>
    </source>
</reference>
<evidence type="ECO:0000256" key="6">
    <source>
        <dbReference type="ARBA" id="ARBA00023136"/>
    </source>
</evidence>
<dbReference type="PROSITE" id="PS00221">
    <property type="entry name" value="MIP"/>
    <property type="match status" value="1"/>
</dbReference>
<dbReference type="InterPro" id="IPR000425">
    <property type="entry name" value="MIP"/>
</dbReference>
<feature type="chain" id="PRO_5019782733" evidence="9">
    <location>
        <begin position="20"/>
        <end position="240"/>
    </location>
</feature>
<evidence type="ECO:0000256" key="7">
    <source>
        <dbReference type="RuleBase" id="RU000477"/>
    </source>
</evidence>
<protein>
    <submittedName>
        <fullName evidence="10">Aquaporin NIP1-2-like</fullName>
    </submittedName>
</protein>
<proteinExistence type="inferred from homology"/>
<dbReference type="Pfam" id="PF00230">
    <property type="entry name" value="MIP"/>
    <property type="match status" value="1"/>
</dbReference>
<evidence type="ECO:0000256" key="4">
    <source>
        <dbReference type="ARBA" id="ARBA00022692"/>
    </source>
</evidence>
<keyword evidence="4 7" id="KW-0812">Transmembrane</keyword>
<name>A0A482VPV2_ASBVE</name>
<comment type="subcellular location">
    <subcellularLocation>
        <location evidence="1">Membrane</location>
        <topology evidence="1">Multi-pass membrane protein</topology>
    </subcellularLocation>
</comment>
<evidence type="ECO:0000256" key="8">
    <source>
        <dbReference type="SAM" id="Phobius"/>
    </source>
</evidence>
<keyword evidence="5 8" id="KW-1133">Transmembrane helix</keyword>
<feature type="transmembrane region" description="Helical" evidence="8">
    <location>
        <begin position="152"/>
        <end position="173"/>
    </location>
</feature>
<keyword evidence="9" id="KW-0732">Signal</keyword>
<dbReference type="Proteomes" id="UP000292052">
    <property type="component" value="Unassembled WGS sequence"/>
</dbReference>
<evidence type="ECO:0000256" key="5">
    <source>
        <dbReference type="ARBA" id="ARBA00022989"/>
    </source>
</evidence>
<evidence type="ECO:0000313" key="11">
    <source>
        <dbReference type="Proteomes" id="UP000292052"/>
    </source>
</evidence>
<sequence>MFVAELIGTGLLMFLGCLGCVNNYNEPTPTHHLGGITFGLTVMLIIQTFGHISGAHLNPAVTLGTLLFGIVKPMMAVVYIIAQFVGATLGFGLLKILASDKYVPEGFCVTTIDESLSPVQGLGIEIVITTVLILICCAVWDKRNANKPDSTPLRFGFAIAAISMAAGPLTGASMNTARSFAPLVFGGSWKHQWVYWLGPNLAAFVGCGLYKFLFSEPANEEEKRETVYLNDVSHQSAEKV</sequence>
<evidence type="ECO:0000256" key="1">
    <source>
        <dbReference type="ARBA" id="ARBA00004141"/>
    </source>
</evidence>
<feature type="transmembrane region" description="Helical" evidence="8">
    <location>
        <begin position="33"/>
        <end position="55"/>
    </location>
</feature>
<keyword evidence="11" id="KW-1185">Reference proteome</keyword>
<dbReference type="SUPFAM" id="SSF81338">
    <property type="entry name" value="Aquaporin-like"/>
    <property type="match status" value="1"/>
</dbReference>